<feature type="transmembrane region" description="Helical" evidence="7">
    <location>
        <begin position="119"/>
        <end position="140"/>
    </location>
</feature>
<keyword evidence="3 7" id="KW-0653">Protein transport</keyword>
<comment type="subunit">
    <text evidence="7">The Tat system comprises two distinct complexes: a TatABC complex, containing multiple copies of TatA, TatB and TatC subunits, and a separate TatA complex, containing only TatA subunits. Substrates initially bind to the TatABC complex, which probably triggers association of the separate TatA complex to form the active translocon.</text>
</comment>
<dbReference type="PANTHER" id="PTHR30371">
    <property type="entry name" value="SEC-INDEPENDENT PROTEIN TRANSLOCASE PROTEIN TATC"/>
    <property type="match status" value="1"/>
</dbReference>
<dbReference type="HAMAP" id="MF_00902">
    <property type="entry name" value="TatC"/>
    <property type="match status" value="1"/>
</dbReference>
<dbReference type="Proteomes" id="UP001500929">
    <property type="component" value="Unassembled WGS sequence"/>
</dbReference>
<dbReference type="PANTHER" id="PTHR30371:SF0">
    <property type="entry name" value="SEC-INDEPENDENT PROTEIN TRANSLOCASE PROTEIN TATC, CHLOROPLASTIC-RELATED"/>
    <property type="match status" value="1"/>
</dbReference>
<keyword evidence="4 7" id="KW-1133">Transmembrane helix</keyword>
<proteinExistence type="inferred from homology"/>
<comment type="function">
    <text evidence="7">Part of the twin-arginine translocation (Tat) system that transports large folded proteins containing a characteristic twin-arginine motif in their signal peptide across membranes. Together with TatB, TatC is part of a receptor directly interacting with Tat signal peptides.</text>
</comment>
<evidence type="ECO:0000256" key="3">
    <source>
        <dbReference type="ARBA" id="ARBA00022927"/>
    </source>
</evidence>
<feature type="transmembrane region" description="Helical" evidence="7">
    <location>
        <begin position="203"/>
        <end position="221"/>
    </location>
</feature>
<evidence type="ECO:0000256" key="1">
    <source>
        <dbReference type="ARBA" id="ARBA00004141"/>
    </source>
</evidence>
<keyword evidence="7" id="KW-0813">Transport</keyword>
<protein>
    <recommendedName>
        <fullName evidence="7">Sec-independent protein translocase protein TatC</fullName>
    </recommendedName>
</protein>
<evidence type="ECO:0000256" key="4">
    <source>
        <dbReference type="ARBA" id="ARBA00022989"/>
    </source>
</evidence>
<reference evidence="8 9" key="1">
    <citation type="journal article" date="2019" name="Int. J. Syst. Evol. Microbiol.">
        <title>The Global Catalogue of Microorganisms (GCM) 10K type strain sequencing project: providing services to taxonomists for standard genome sequencing and annotation.</title>
        <authorList>
            <consortium name="The Broad Institute Genomics Platform"/>
            <consortium name="The Broad Institute Genome Sequencing Center for Infectious Disease"/>
            <person name="Wu L."/>
            <person name="Ma J."/>
        </authorList>
    </citation>
    <scope>NUCLEOTIDE SEQUENCE [LARGE SCALE GENOMIC DNA]</scope>
    <source>
        <strain evidence="8 9">JCM 16117</strain>
    </source>
</reference>
<gene>
    <name evidence="8" type="primary">tatC_3</name>
    <name evidence="7" type="synonym">tatC</name>
    <name evidence="8" type="ORF">GCM10009851_35220</name>
</gene>
<evidence type="ECO:0000256" key="2">
    <source>
        <dbReference type="ARBA" id="ARBA00022692"/>
    </source>
</evidence>
<feature type="transmembrane region" description="Helical" evidence="7">
    <location>
        <begin position="167"/>
        <end position="191"/>
    </location>
</feature>
<dbReference type="InterPro" id="IPR002033">
    <property type="entry name" value="TatC"/>
</dbReference>
<evidence type="ECO:0000313" key="8">
    <source>
        <dbReference type="EMBL" id="GAA2246709.1"/>
    </source>
</evidence>
<comment type="similarity">
    <text evidence="7">Belongs to the TatC family.</text>
</comment>
<dbReference type="Pfam" id="PF00902">
    <property type="entry name" value="TatC"/>
    <property type="match status" value="1"/>
</dbReference>
<keyword evidence="7" id="KW-1003">Cell membrane</keyword>
<dbReference type="NCBIfam" id="TIGR00945">
    <property type="entry name" value="tatC"/>
    <property type="match status" value="1"/>
</dbReference>
<dbReference type="EMBL" id="BAAAQY010000012">
    <property type="protein sequence ID" value="GAA2246709.1"/>
    <property type="molecule type" value="Genomic_DNA"/>
</dbReference>
<keyword evidence="5 7" id="KW-0811">Translocation</keyword>
<evidence type="ECO:0000313" key="9">
    <source>
        <dbReference type="Proteomes" id="UP001500929"/>
    </source>
</evidence>
<feature type="transmembrane region" description="Helical" evidence="7">
    <location>
        <begin position="30"/>
        <end position="48"/>
    </location>
</feature>
<keyword evidence="2 7" id="KW-0812">Transmembrane</keyword>
<keyword evidence="9" id="KW-1185">Reference proteome</keyword>
<evidence type="ECO:0000256" key="5">
    <source>
        <dbReference type="ARBA" id="ARBA00023010"/>
    </source>
</evidence>
<organism evidence="8 9">
    <name type="scientific">Herbiconiux moechotypicola</name>
    <dbReference type="NCBI Taxonomy" id="637393"/>
    <lineage>
        <taxon>Bacteria</taxon>
        <taxon>Bacillati</taxon>
        <taxon>Actinomycetota</taxon>
        <taxon>Actinomycetes</taxon>
        <taxon>Micrococcales</taxon>
        <taxon>Microbacteriaceae</taxon>
        <taxon>Herbiconiux</taxon>
    </lineage>
</organism>
<comment type="caution">
    <text evidence="8">The sequence shown here is derived from an EMBL/GenBank/DDBJ whole genome shotgun (WGS) entry which is preliminary data.</text>
</comment>
<accession>A0ABN3E320</accession>
<sequence>MSVAAAERSAPEVRGRMTLAAHLREGRRRLLRAALAVLLGAVAGYLLSDAILELLRAPIAALAESRDASLNYDSVSAAFDLKVRIALYAGIALSSPVWLYQLFAFFVPGLTRRERRYTLGFFFAAAPLFVAGCVTGFDLFPHVVEMLASFAPSDDSTVLVASYYVDFVLKLVLAVGVAFVLPVFVVLLNFVGLLPGRAIVKGWRVAVLGILVFSALATPSADVVSMFLLAVPMAALYAAAAVVAVLHDRTVARRLDRELASVLDERMIACSD</sequence>
<evidence type="ECO:0000256" key="7">
    <source>
        <dbReference type="HAMAP-Rule" id="MF_00902"/>
    </source>
</evidence>
<feature type="transmembrane region" description="Helical" evidence="7">
    <location>
        <begin position="85"/>
        <end position="107"/>
    </location>
</feature>
<name>A0ABN3E320_9MICO</name>
<dbReference type="PRINTS" id="PR01840">
    <property type="entry name" value="TATCFAMILY"/>
</dbReference>
<evidence type="ECO:0000256" key="6">
    <source>
        <dbReference type="ARBA" id="ARBA00023136"/>
    </source>
</evidence>
<keyword evidence="6 7" id="KW-0472">Membrane</keyword>
<comment type="subcellular location">
    <subcellularLocation>
        <location evidence="7">Cell membrane</location>
        <topology evidence="7">Multi-pass membrane protein</topology>
    </subcellularLocation>
    <subcellularLocation>
        <location evidence="1">Membrane</location>
        <topology evidence="1">Multi-pass membrane protein</topology>
    </subcellularLocation>
</comment>
<feature type="transmembrane region" description="Helical" evidence="7">
    <location>
        <begin position="227"/>
        <end position="247"/>
    </location>
</feature>